<dbReference type="PANTHER" id="PTHR38760">
    <property type="entry name" value="ADENYLATE CYCLASE"/>
    <property type="match status" value="1"/>
</dbReference>
<dbReference type="RefSeq" id="WP_289410436.1">
    <property type="nucleotide sequence ID" value="NZ_JAUCDY010000005.1"/>
</dbReference>
<evidence type="ECO:0000259" key="1">
    <source>
        <dbReference type="Pfam" id="PF12633"/>
    </source>
</evidence>
<evidence type="ECO:0000313" key="3">
    <source>
        <dbReference type="Proteomes" id="UP001241056"/>
    </source>
</evidence>
<dbReference type="InterPro" id="IPR000274">
    <property type="entry name" value="Adenylate_cyclase_1"/>
</dbReference>
<comment type="caution">
    <text evidence="2">The sequence shown here is derived from an EMBL/GenBank/DDBJ whole genome shotgun (WGS) entry which is preliminary data.</text>
</comment>
<sequence>MAEIRPNIDEGIDRKDLTRLQQRFLMVNNKRIERANCTLSSRQQLVLRLLPLLLHTNHPLLPGYVSGTTPAGFTTYEPKPELVQEAQGLARSFVYRPARGYNQNQLYSLFLMGSSGSIGYVEQSDMDFWLCYDPTLDPQSVAELRRKCDDLQVWAASMGAEIHIFLIDPQQFASGEKEGQLTSDDCGTTQHYLLLDEFYRTAVWLAGRTPIWWYVPVYEEHRYAEYCKILLDKRFVREHEVVDLGHLARIPAGEFVSAGMWQLYKGIEAPYKSLLKLLLIEVYASEYPTVDCISLQFKQAIYQDTINFDELDAYVMLYRRLAKYLTERGENERLELMRRCFYLKVEKKLTQGLTHRNKSWQRTLLEKLTQQWQWSEKELQHLDGRDQWKTMEVQVERRLLVSELMYSYRFLSQLAQRLQVVSAINARDLAILGRRLYAAFERKADKVEFINPGIAPNLAEDTLTLVECFADDRSEHYWALYPGSVTQQNWRYHTPLKRMRELMALLVWAHFNAVVDAGTRISVLTSTSDLRERELYGIFQSLRQNFALPLRKVSETELLSQSYPVRVLLLVNVGVDPLPLLSQHNVHIATEQTNVLDFSGRRENLVLTLDHIVINNWNEMLVRRFSGESALLDCLAALLNEYAKTTVIPDVQVECFCRNRARAISQRVSDVVIQAFMHARNYPSSRYLLQVQDYFQILELKDGVASQHTMPSLASLETYLGRNQAECLPWQIDEYSLQGHALKYILPLAQPHKVQVYYRIQGEEAEIHVLDERNSLFKQRLAFTTEQALLMPLQRFFTALQYRRFATEVIEQPSFELPYQLEYYRLWPDGTYAVQRVEPAQPALLGQDTFYSVQAIISSAGAVTLYCNHQEFTELEYGDKLYEKVAGTILAMRRSAEPYPCYITDLDLSRRLPAEELQTVRFLKKKAELERRLNTAMQAFV</sequence>
<dbReference type="InterPro" id="IPR024685">
    <property type="entry name" value="Adenylate_cyclase_1_N"/>
</dbReference>
<dbReference type="Pfam" id="PF01295">
    <property type="entry name" value="Adenylate_cycl"/>
    <property type="match status" value="1"/>
</dbReference>
<feature type="domain" description="Adenylate cyclase class-I N-terminal" evidence="1">
    <location>
        <begin position="17"/>
        <end position="213"/>
    </location>
</feature>
<protein>
    <submittedName>
        <fullName evidence="2">Class I adenylate cyclase</fullName>
    </submittedName>
</protein>
<dbReference type="Pfam" id="PF12633">
    <property type="entry name" value="Adenyl_cycl_N"/>
    <property type="match status" value="1"/>
</dbReference>
<reference evidence="2 3" key="1">
    <citation type="submission" date="2023-06" db="EMBL/GenBank/DDBJ databases">
        <title>Thiopseudomonas sp. CY1220 draft genome sequence.</title>
        <authorList>
            <person name="Zhao G."/>
            <person name="An M."/>
        </authorList>
    </citation>
    <scope>NUCLEOTIDE SEQUENCE [LARGE SCALE GENOMIC DNA]</scope>
    <source>
        <strain evidence="2 3">CY1220</strain>
    </source>
</reference>
<dbReference type="PIRSF" id="PIRSF001444">
    <property type="entry name" value="Adenylate_cycl"/>
    <property type="match status" value="1"/>
</dbReference>
<name>A0ABT7SNK8_9GAMM</name>
<keyword evidence="3" id="KW-1185">Reference proteome</keyword>
<gene>
    <name evidence="2" type="ORF">QEZ41_05720</name>
</gene>
<evidence type="ECO:0000313" key="2">
    <source>
        <dbReference type="EMBL" id="MDM7857775.1"/>
    </source>
</evidence>
<organism evidence="2 3">
    <name type="scientific">Thiopseudomonas acetoxidans</name>
    <dbReference type="NCBI Taxonomy" id="3041622"/>
    <lineage>
        <taxon>Bacteria</taxon>
        <taxon>Pseudomonadati</taxon>
        <taxon>Pseudomonadota</taxon>
        <taxon>Gammaproteobacteria</taxon>
        <taxon>Pseudomonadales</taxon>
        <taxon>Pseudomonadaceae</taxon>
        <taxon>Thiopseudomonas</taxon>
    </lineage>
</organism>
<dbReference type="Proteomes" id="UP001241056">
    <property type="component" value="Unassembled WGS sequence"/>
</dbReference>
<proteinExistence type="predicted"/>
<dbReference type="PANTHER" id="PTHR38760:SF1">
    <property type="entry name" value="ADENYLATE CYCLASE"/>
    <property type="match status" value="1"/>
</dbReference>
<accession>A0ABT7SNK8</accession>
<dbReference type="EMBL" id="JAUCDY010000005">
    <property type="protein sequence ID" value="MDM7857775.1"/>
    <property type="molecule type" value="Genomic_DNA"/>
</dbReference>